<dbReference type="GeneID" id="5701843"/>
<feature type="region of interest" description="Disordered" evidence="1">
    <location>
        <begin position="46"/>
        <end position="76"/>
    </location>
</feature>
<proteinExistence type="predicted"/>
<dbReference type="HOGENOM" id="CLU_524243_0_0_1"/>
<comment type="caution">
    <text evidence="2">The sequence shown here is derived from an EMBL/GenBank/DDBJ whole genome shotgun (WGS) entry which is preliminary data.</text>
</comment>
<dbReference type="KEGG" id="gla:GL50803_0016973"/>
<keyword evidence="3" id="KW-1185">Reference proteome</keyword>
<dbReference type="OMA" id="PRTIDYM"/>
<reference evidence="2 3" key="1">
    <citation type="journal article" date="2007" name="Science">
        <title>Genomic minimalism in the early diverging intestinal parasite Giardia lamblia.</title>
        <authorList>
            <person name="Morrison H.G."/>
            <person name="McArthur A.G."/>
            <person name="Gillin F.D."/>
            <person name="Aley S.B."/>
            <person name="Adam R.D."/>
            <person name="Olsen G.J."/>
            <person name="Best A.A."/>
            <person name="Cande W.Z."/>
            <person name="Chen F."/>
            <person name="Cipriano M.J."/>
            <person name="Davids B.J."/>
            <person name="Dawson S.C."/>
            <person name="Elmendorf H.G."/>
            <person name="Hehl A.B."/>
            <person name="Holder M.E."/>
            <person name="Huse S.M."/>
            <person name="Kim U.U."/>
            <person name="Lasek-Nesselquist E."/>
            <person name="Manning G."/>
            <person name="Nigam A."/>
            <person name="Nixon J.E."/>
            <person name="Palm D."/>
            <person name="Passamaneck N.E."/>
            <person name="Prabhu A."/>
            <person name="Reich C.I."/>
            <person name="Reiner D.S."/>
            <person name="Samuelson J."/>
            <person name="Svard S.G."/>
            <person name="Sogin M.L."/>
        </authorList>
    </citation>
    <scope>NUCLEOTIDE SEQUENCE [LARGE SCALE GENOMIC DNA]</scope>
    <source>
        <strain evidence="2 3">WB C6</strain>
    </source>
</reference>
<dbReference type="VEuPathDB" id="GiardiaDB:GL50803_16973"/>
<evidence type="ECO:0000256" key="1">
    <source>
        <dbReference type="SAM" id="MobiDB-lite"/>
    </source>
</evidence>
<dbReference type="RefSeq" id="XP_001708925.1">
    <property type="nucleotide sequence ID" value="XM_001708873.1"/>
</dbReference>
<dbReference type="AlphaFoldDB" id="A8B817"/>
<dbReference type="EMBL" id="AACB03000001">
    <property type="protein sequence ID" value="KAE8305358.1"/>
    <property type="molecule type" value="Genomic_DNA"/>
</dbReference>
<accession>A8B817</accession>
<protein>
    <submittedName>
        <fullName evidence="2">Uncharacterized protein</fullName>
    </submittedName>
</protein>
<dbReference type="STRING" id="184922.A8B817"/>
<sequence length="520" mass="59217">MQPGDGPLHYHTKELRADKVISCYPEKLPVIRQSGTRVFSSLKTDDIEGAQPHSKDFRTNRSVDPLEPDYKLPTVEERPVTPPRFLRDQIDISDIEGAKSKPLYTKKVRNTNLDVSDIAEQRTEVKEIRPRTIDYMMLSSDVSINDPKPYEFRQADFNPNNPIYQWKHAEQPVASGCTLTNEKLLNRNVVERGDLSLKADDILENDRIKRERLYGSLRKTTKDTQSCIDIEGAKAMYSFNKLSDKCRRYYGKDPHDPSIRDKDYAFLCGAISGNKQPPIYSADFIGRRLSHSYSGAEKKGFGIKRSIGDETYDNPMSKADPTAYVPSHKDAPSVETKYELEHDREKYIAYTKLNPHIVPEYQPCPSEHVYKKKVELYADDSHMPHAGQVVGVKKYRTASELCETLPGPSRATLLEHEKPTVGRKEASNIGHWRKVVDRLVDASETYDREYYNEFNAARSTAVTLRDFSGGQQNTATAPILKEGTKSSTMLRSCNVTKALQRTGRRTDEHEVQMVRSLPAY</sequence>
<dbReference type="PANTHER" id="PTHR38130:SF1">
    <property type="entry name" value="EF-HAND DOMAIN-CONTAINING PROTEIN"/>
    <property type="match status" value="1"/>
</dbReference>
<name>A8B817_GIAIC</name>
<dbReference type="Proteomes" id="UP000001548">
    <property type="component" value="Unassembled WGS sequence"/>
</dbReference>
<gene>
    <name evidence="2" type="ORF">GL50803_0016973</name>
</gene>
<evidence type="ECO:0000313" key="3">
    <source>
        <dbReference type="Proteomes" id="UP000001548"/>
    </source>
</evidence>
<dbReference type="PANTHER" id="PTHR38130">
    <property type="entry name" value="EF-HAND DOMAIN-CONTAINING PROTEIN"/>
    <property type="match status" value="1"/>
</dbReference>
<evidence type="ECO:0000313" key="2">
    <source>
        <dbReference type="EMBL" id="KAE8305358.1"/>
    </source>
</evidence>
<organism evidence="2 3">
    <name type="scientific">Giardia intestinalis (strain ATCC 50803 / WB clone C6)</name>
    <name type="common">Giardia lamblia</name>
    <dbReference type="NCBI Taxonomy" id="184922"/>
    <lineage>
        <taxon>Eukaryota</taxon>
        <taxon>Metamonada</taxon>
        <taxon>Diplomonadida</taxon>
        <taxon>Hexamitidae</taxon>
        <taxon>Giardiinae</taxon>
        <taxon>Giardia</taxon>
    </lineage>
</organism>